<evidence type="ECO:0000313" key="1">
    <source>
        <dbReference type="EMBL" id="SFJ23084.1"/>
    </source>
</evidence>
<accession>A0A1I3PMY0</accession>
<dbReference type="EMBL" id="FORX01000002">
    <property type="protein sequence ID" value="SFJ23084.1"/>
    <property type="molecule type" value="Genomic_DNA"/>
</dbReference>
<dbReference type="Proteomes" id="UP000198635">
    <property type="component" value="Unassembled WGS sequence"/>
</dbReference>
<dbReference type="AlphaFoldDB" id="A0A1I3PMY0"/>
<protein>
    <submittedName>
        <fullName evidence="1">Uncharacterized protein</fullName>
    </submittedName>
</protein>
<proteinExistence type="predicted"/>
<keyword evidence="2" id="KW-1185">Reference proteome</keyword>
<dbReference type="OrthoDB" id="5460499at2"/>
<reference evidence="2" key="1">
    <citation type="submission" date="2016-10" db="EMBL/GenBank/DDBJ databases">
        <authorList>
            <person name="Varghese N."/>
            <person name="Submissions S."/>
        </authorList>
    </citation>
    <scope>NUCLEOTIDE SEQUENCE [LARGE SCALE GENOMIC DNA]</scope>
    <source>
        <strain evidence="2">DSM 5918</strain>
    </source>
</reference>
<organism evidence="1 2">
    <name type="scientific">Desulfomicrobium apsheronum</name>
    <dbReference type="NCBI Taxonomy" id="52560"/>
    <lineage>
        <taxon>Bacteria</taxon>
        <taxon>Pseudomonadati</taxon>
        <taxon>Thermodesulfobacteriota</taxon>
        <taxon>Desulfovibrionia</taxon>
        <taxon>Desulfovibrionales</taxon>
        <taxon>Desulfomicrobiaceae</taxon>
        <taxon>Desulfomicrobium</taxon>
    </lineage>
</organism>
<dbReference type="RefSeq" id="WP_092372545.1">
    <property type="nucleotide sequence ID" value="NZ_FORX01000002.1"/>
</dbReference>
<gene>
    <name evidence="1" type="ORF">SAMN04488082_10261</name>
</gene>
<evidence type="ECO:0000313" key="2">
    <source>
        <dbReference type="Proteomes" id="UP000198635"/>
    </source>
</evidence>
<dbReference type="STRING" id="52560.SAMN04488082_10261"/>
<name>A0A1I3PMY0_9BACT</name>
<sequence>MTTPISGSQSLSQIMSDIDLGPAGGIQMMFAKLQMAQSQICKNQANDYMAQIQDIQAEQKACASMIEKARALQNTAKTDGKATTMPADMKKFFDDRGLSFDKTGNDTKHNKDEWEYNLKSLTNYQEQIGSKTQTLMVYLQDFIGQHNSFLQGANTAISNANQVLTNIARGQ</sequence>